<feature type="transmembrane region" description="Helical" evidence="2">
    <location>
        <begin position="24"/>
        <end position="44"/>
    </location>
</feature>
<dbReference type="AlphaFoldDB" id="A0A835RIA1"/>
<dbReference type="Proteomes" id="UP000636800">
    <property type="component" value="Chromosome 2"/>
</dbReference>
<gene>
    <name evidence="3" type="ORF">HPP92_005207</name>
</gene>
<evidence type="ECO:0000313" key="3">
    <source>
        <dbReference type="EMBL" id="KAG0491809.1"/>
    </source>
</evidence>
<feature type="transmembrane region" description="Helical" evidence="2">
    <location>
        <begin position="172"/>
        <end position="189"/>
    </location>
</feature>
<keyword evidence="4" id="KW-1185">Reference proteome</keyword>
<accession>A0A835RIA1</accession>
<protein>
    <submittedName>
        <fullName evidence="3">Uncharacterized protein</fullName>
    </submittedName>
</protein>
<feature type="transmembrane region" description="Helical" evidence="2">
    <location>
        <begin position="135"/>
        <end position="152"/>
    </location>
</feature>
<comment type="caution">
    <text evidence="3">The sequence shown here is derived from an EMBL/GenBank/DDBJ whole genome shotgun (WGS) entry which is preliminary data.</text>
</comment>
<evidence type="ECO:0000313" key="4">
    <source>
        <dbReference type="Proteomes" id="UP000636800"/>
    </source>
</evidence>
<evidence type="ECO:0000256" key="2">
    <source>
        <dbReference type="SAM" id="Phobius"/>
    </source>
</evidence>
<keyword evidence="2" id="KW-1133">Transmembrane helix</keyword>
<dbReference type="OrthoDB" id="434at2759"/>
<dbReference type="EMBL" id="JADCNL010000002">
    <property type="protein sequence ID" value="KAG0491809.1"/>
    <property type="molecule type" value="Genomic_DNA"/>
</dbReference>
<feature type="transmembrane region" description="Helical" evidence="2">
    <location>
        <begin position="56"/>
        <end position="79"/>
    </location>
</feature>
<reference evidence="3 4" key="1">
    <citation type="journal article" date="2020" name="Nat. Food">
        <title>A phased Vanilla planifolia genome enables genetic improvement of flavour and production.</title>
        <authorList>
            <person name="Hasing T."/>
            <person name="Tang H."/>
            <person name="Brym M."/>
            <person name="Khazi F."/>
            <person name="Huang T."/>
            <person name="Chambers A.H."/>
        </authorList>
    </citation>
    <scope>NUCLEOTIDE SEQUENCE [LARGE SCALE GENOMIC DNA]</scope>
    <source>
        <tissue evidence="3">Leaf</tissue>
    </source>
</reference>
<keyword evidence="2" id="KW-0472">Membrane</keyword>
<dbReference type="PANTHER" id="PTHR34967:SF1">
    <property type="entry name" value="OS02G0257200 PROTEIN"/>
    <property type="match status" value="1"/>
</dbReference>
<sequence length="312" mass="34995">MAKLATARDFRTYGFRRSRNWWEYANAGIYLFATVLFVFGVTTLHSQNDTNYFSGLVVILIALFLITVVNAHDLIAHLGSVDFCLSLVEFDPQLALVEFAVPLFLILGLVLSIVAIMLLLLQMEKWYSRRLERHAANLLIAGPAFWLLGSVHNICQVYERLVGHLQILQKSVQIPFLAGSLLFFVGGIFNRREVIGEIRQSHRLIGNRWVWFSTFGSILFLVGGLMNVVKVFKMQQIDGARLEKLRGGALERLIVGREGRVPLILEGSRRRRAPEERTPAPIPVPQDAPTDIGINVATATPYKDVLIGGGRD</sequence>
<evidence type="ECO:0000256" key="1">
    <source>
        <dbReference type="SAM" id="MobiDB-lite"/>
    </source>
</evidence>
<dbReference type="PANTHER" id="PTHR34967">
    <property type="entry name" value="OS02G0257200 PROTEIN"/>
    <property type="match status" value="1"/>
</dbReference>
<feature type="transmembrane region" description="Helical" evidence="2">
    <location>
        <begin position="209"/>
        <end position="229"/>
    </location>
</feature>
<organism evidence="3 4">
    <name type="scientific">Vanilla planifolia</name>
    <name type="common">Vanilla</name>
    <dbReference type="NCBI Taxonomy" id="51239"/>
    <lineage>
        <taxon>Eukaryota</taxon>
        <taxon>Viridiplantae</taxon>
        <taxon>Streptophyta</taxon>
        <taxon>Embryophyta</taxon>
        <taxon>Tracheophyta</taxon>
        <taxon>Spermatophyta</taxon>
        <taxon>Magnoliopsida</taxon>
        <taxon>Liliopsida</taxon>
        <taxon>Asparagales</taxon>
        <taxon>Orchidaceae</taxon>
        <taxon>Vanilloideae</taxon>
        <taxon>Vanilleae</taxon>
        <taxon>Vanilla</taxon>
    </lineage>
</organism>
<feature type="region of interest" description="Disordered" evidence="1">
    <location>
        <begin position="268"/>
        <end position="290"/>
    </location>
</feature>
<proteinExistence type="predicted"/>
<name>A0A835RIA1_VANPL</name>
<keyword evidence="2" id="KW-0812">Transmembrane</keyword>
<feature type="transmembrane region" description="Helical" evidence="2">
    <location>
        <begin position="99"/>
        <end position="123"/>
    </location>
</feature>